<evidence type="ECO:0000259" key="13">
    <source>
        <dbReference type="PROSITE" id="PS50893"/>
    </source>
</evidence>
<dbReference type="GO" id="GO:0005524">
    <property type="term" value="F:ATP binding"/>
    <property type="evidence" value="ECO:0007669"/>
    <property type="project" value="UniProtKB-KW"/>
</dbReference>
<dbReference type="PROSITE" id="PS50893">
    <property type="entry name" value="ABC_TRANSPORTER_2"/>
    <property type="match status" value="1"/>
</dbReference>
<dbReference type="SUPFAM" id="SSF52540">
    <property type="entry name" value="P-loop containing nucleoside triphosphate hydrolases"/>
    <property type="match status" value="1"/>
</dbReference>
<dbReference type="PANTHER" id="PTHR43394">
    <property type="entry name" value="ATP-DEPENDENT PERMEASE MDL1, MITOCHONDRIAL"/>
    <property type="match status" value="1"/>
</dbReference>
<evidence type="ECO:0000313" key="17">
    <source>
        <dbReference type="Proteomes" id="UP000072933"/>
    </source>
</evidence>
<dbReference type="PROSITE" id="PS00211">
    <property type="entry name" value="ABC_TRANSPORTER_1"/>
    <property type="match status" value="1"/>
</dbReference>
<dbReference type="GO" id="GO:0016887">
    <property type="term" value="F:ATP hydrolysis activity"/>
    <property type="evidence" value="ECO:0007669"/>
    <property type="project" value="InterPro"/>
</dbReference>
<evidence type="ECO:0000256" key="11">
    <source>
        <dbReference type="ARBA" id="ARBA00023136"/>
    </source>
</evidence>
<evidence type="ECO:0000256" key="4">
    <source>
        <dbReference type="ARBA" id="ARBA00022670"/>
    </source>
</evidence>
<evidence type="ECO:0000256" key="7">
    <source>
        <dbReference type="ARBA" id="ARBA00022801"/>
    </source>
</evidence>
<dbReference type="InterPro" id="IPR011527">
    <property type="entry name" value="ABC1_TM_dom"/>
</dbReference>
<proteinExistence type="predicted"/>
<feature type="domain" description="ABC transmembrane type-1" evidence="14">
    <location>
        <begin position="158"/>
        <end position="437"/>
    </location>
</feature>
<dbReference type="Pfam" id="PF03412">
    <property type="entry name" value="Peptidase_C39"/>
    <property type="match status" value="1"/>
</dbReference>
<dbReference type="CDD" id="cd18555">
    <property type="entry name" value="ABC_6TM_T1SS_like"/>
    <property type="match status" value="1"/>
</dbReference>
<organism evidence="16 17">
    <name type="scientific">Streptococcus suis</name>
    <dbReference type="NCBI Taxonomy" id="1307"/>
    <lineage>
        <taxon>Bacteria</taxon>
        <taxon>Bacillati</taxon>
        <taxon>Bacillota</taxon>
        <taxon>Bacilli</taxon>
        <taxon>Lactobacillales</taxon>
        <taxon>Streptococcaceae</taxon>
        <taxon>Streptococcus</taxon>
    </lineage>
</organism>
<dbReference type="InterPro" id="IPR017871">
    <property type="entry name" value="ABC_transporter-like_CS"/>
</dbReference>
<dbReference type="InterPro" id="IPR003439">
    <property type="entry name" value="ABC_transporter-like_ATP-bd"/>
</dbReference>
<dbReference type="InterPro" id="IPR027417">
    <property type="entry name" value="P-loop_NTPase"/>
</dbReference>
<dbReference type="InterPro" id="IPR039421">
    <property type="entry name" value="Type_1_exporter"/>
</dbReference>
<evidence type="ECO:0000259" key="15">
    <source>
        <dbReference type="PROSITE" id="PS50990"/>
    </source>
</evidence>
<evidence type="ECO:0000256" key="2">
    <source>
        <dbReference type="ARBA" id="ARBA00022448"/>
    </source>
</evidence>
<dbReference type="PROSITE" id="PS50990">
    <property type="entry name" value="PEPTIDASE_C39"/>
    <property type="match status" value="1"/>
</dbReference>
<keyword evidence="2" id="KW-0813">Transport</keyword>
<dbReference type="Proteomes" id="UP000072933">
    <property type="component" value="Unassembled WGS sequence"/>
</dbReference>
<dbReference type="SUPFAM" id="SSF90123">
    <property type="entry name" value="ABC transporter transmembrane region"/>
    <property type="match status" value="1"/>
</dbReference>
<keyword evidence="11 12" id="KW-0472">Membrane</keyword>
<reference evidence="16 17" key="1">
    <citation type="submission" date="2016-02" db="EMBL/GenBank/DDBJ databases">
        <authorList>
            <consortium name="Pathogen Informatics"/>
        </authorList>
    </citation>
    <scope>NUCLEOTIDE SEQUENCE [LARGE SCALE GENOMIC DNA]</scope>
    <source>
        <strain evidence="16 17">LSS8</strain>
    </source>
</reference>
<dbReference type="Pfam" id="PF00664">
    <property type="entry name" value="ABC_membrane"/>
    <property type="match status" value="1"/>
</dbReference>
<evidence type="ECO:0000256" key="10">
    <source>
        <dbReference type="ARBA" id="ARBA00022989"/>
    </source>
</evidence>
<feature type="domain" description="Peptidase C39" evidence="15">
    <location>
        <begin position="8"/>
        <end position="127"/>
    </location>
</feature>
<evidence type="ECO:0000256" key="9">
    <source>
        <dbReference type="ARBA" id="ARBA00022840"/>
    </source>
</evidence>
<dbReference type="GO" id="GO:0006508">
    <property type="term" value="P:proteolysis"/>
    <property type="evidence" value="ECO:0007669"/>
    <property type="project" value="UniProtKB-KW"/>
</dbReference>
<evidence type="ECO:0000256" key="3">
    <source>
        <dbReference type="ARBA" id="ARBA00022475"/>
    </source>
</evidence>
<dbReference type="RefSeq" id="WP_044668599.1">
    <property type="nucleotide sequence ID" value="NZ_CEJO01000006.1"/>
</dbReference>
<gene>
    <name evidence="16" type="primary">apxIB</name>
    <name evidence="16" type="ORF">ERS132370_01055</name>
</gene>
<keyword evidence="10 12" id="KW-1133">Transmembrane helix</keyword>
<feature type="transmembrane region" description="Helical" evidence="12">
    <location>
        <begin position="269"/>
        <end position="289"/>
    </location>
</feature>
<dbReference type="GO" id="GO:0008234">
    <property type="term" value="F:cysteine-type peptidase activity"/>
    <property type="evidence" value="ECO:0007669"/>
    <property type="project" value="UniProtKB-KW"/>
</dbReference>
<dbReference type="FunFam" id="3.40.50.300:FF:000299">
    <property type="entry name" value="ABC transporter ATP-binding protein/permease"/>
    <property type="match status" value="1"/>
</dbReference>
<protein>
    <submittedName>
        <fullName evidence="16">Bacteriocin secretion/processing ATP-binding protein</fullName>
    </submittedName>
</protein>
<dbReference type="InterPro" id="IPR003593">
    <property type="entry name" value="AAA+_ATPase"/>
</dbReference>
<feature type="transmembrane region" description="Helical" evidence="12">
    <location>
        <begin position="191"/>
        <end position="208"/>
    </location>
</feature>
<comment type="subcellular location">
    <subcellularLocation>
        <location evidence="1">Cell membrane</location>
        <topology evidence="1">Multi-pass membrane protein</topology>
    </subcellularLocation>
</comment>
<dbReference type="PROSITE" id="PS50929">
    <property type="entry name" value="ABC_TM1F"/>
    <property type="match status" value="1"/>
</dbReference>
<evidence type="ECO:0000313" key="16">
    <source>
        <dbReference type="EMBL" id="CYV79465.1"/>
    </source>
</evidence>
<feature type="transmembrane region" description="Helical" evidence="12">
    <location>
        <begin position="408"/>
        <end position="429"/>
    </location>
</feature>
<dbReference type="InterPro" id="IPR005074">
    <property type="entry name" value="Peptidase_C39"/>
</dbReference>
<evidence type="ECO:0000256" key="8">
    <source>
        <dbReference type="ARBA" id="ARBA00022807"/>
    </source>
</evidence>
<dbReference type="Gene3D" id="1.20.1560.10">
    <property type="entry name" value="ABC transporter type 1, transmembrane domain"/>
    <property type="match status" value="1"/>
</dbReference>
<keyword evidence="4" id="KW-0645">Protease</keyword>
<keyword evidence="7" id="KW-0378">Hydrolase</keyword>
<dbReference type="Gene3D" id="3.90.70.10">
    <property type="entry name" value="Cysteine proteinases"/>
    <property type="match status" value="1"/>
</dbReference>
<evidence type="ECO:0000256" key="12">
    <source>
        <dbReference type="SAM" id="Phobius"/>
    </source>
</evidence>
<feature type="transmembrane region" description="Helical" evidence="12">
    <location>
        <begin position="376"/>
        <end position="396"/>
    </location>
</feature>
<evidence type="ECO:0000256" key="5">
    <source>
        <dbReference type="ARBA" id="ARBA00022692"/>
    </source>
</evidence>
<keyword evidence="5 12" id="KW-0812">Transmembrane</keyword>
<accession>A0A0Z8KW24</accession>
<sequence>MKIKFQQQSEHSECGLACVAMLIDYFSENMRLTYLRQRYGVPNGGYNFAQMTSIFNDYNIKTRCVHLSYDKISSVPMPCIAFWKKKHFVIIERVIRNKYHIIDPAIGKLCLDEEDFKHFFSQAIIYIDGTYPKKRDNFRIFKYFLKKLIKHNKIVFSVLSVSFIVQLSVLLIPYFIRSIIDNTPVWKEQGFSVLVLTLIMISLLYFGTNHIKIKLIAKLQTTIDRDSITTVISHLLELPYSYFTNRNKGELVYTLNSNTYVRQVLIEQVIELIINFIFAVLYLVAMFFINATLTYITLILVMFISVSIVINSVYNKKLTQNEIMSLSNSQNYVNEIINNISTIKSTASQRNIFKKWSKNFEEQLFYEVKRANYSSIFMNFSQSLQMLYTLIIYVVGIQLSQSGMELTLGSIVGFSSIGVSFISPLISILSSYNQIFSISIYVNRLLDILDTPVEAMEFGNYQIESLSGKIEVRNLSFRYSKFSSDIFKNVTFSIHEREKIAIIGESGSGKSTLLKLLSGFYKPSNGLILVDQQSMDKFDLESFRKKIGVILQEDRLFSGTLRDNITLGREISDEEIWNILLESQLDALVSNFPLGLDTIISENGNNLSGGQRQKISLIRTLISKPSIIFLDEPTSSMDVLSEKQMMDLIFKLDCTVVVVSHRISLVEKFDKILVIKDGKIEGFDSHDKLIKDCPTYISLYYKK</sequence>
<dbReference type="GO" id="GO:0015421">
    <property type="term" value="F:ABC-type oligopeptide transporter activity"/>
    <property type="evidence" value="ECO:0007669"/>
    <property type="project" value="TreeGrafter"/>
</dbReference>
<dbReference type="InterPro" id="IPR036640">
    <property type="entry name" value="ABC1_TM_sf"/>
</dbReference>
<evidence type="ECO:0000259" key="14">
    <source>
        <dbReference type="PROSITE" id="PS50929"/>
    </source>
</evidence>
<dbReference type="GO" id="GO:0005886">
    <property type="term" value="C:plasma membrane"/>
    <property type="evidence" value="ECO:0007669"/>
    <property type="project" value="UniProtKB-SubCell"/>
</dbReference>
<keyword evidence="3" id="KW-1003">Cell membrane</keyword>
<dbReference type="Gene3D" id="3.40.50.300">
    <property type="entry name" value="P-loop containing nucleotide triphosphate hydrolases"/>
    <property type="match status" value="1"/>
</dbReference>
<feature type="transmembrane region" description="Helical" evidence="12">
    <location>
        <begin position="154"/>
        <end position="176"/>
    </location>
</feature>
<evidence type="ECO:0000256" key="6">
    <source>
        <dbReference type="ARBA" id="ARBA00022741"/>
    </source>
</evidence>
<feature type="transmembrane region" description="Helical" evidence="12">
    <location>
        <begin position="295"/>
        <end position="314"/>
    </location>
</feature>
<keyword evidence="9 16" id="KW-0067">ATP-binding</keyword>
<evidence type="ECO:0000256" key="1">
    <source>
        <dbReference type="ARBA" id="ARBA00004651"/>
    </source>
</evidence>
<name>A0A0Z8KW24_STRSU</name>
<dbReference type="SMART" id="SM00382">
    <property type="entry name" value="AAA"/>
    <property type="match status" value="1"/>
</dbReference>
<dbReference type="AlphaFoldDB" id="A0A0Z8KW24"/>
<dbReference type="PANTHER" id="PTHR43394:SF1">
    <property type="entry name" value="ATP-BINDING CASSETTE SUB-FAMILY B MEMBER 10, MITOCHONDRIAL"/>
    <property type="match status" value="1"/>
</dbReference>
<dbReference type="EMBL" id="FIID01000010">
    <property type="protein sequence ID" value="CYV79465.1"/>
    <property type="molecule type" value="Genomic_DNA"/>
</dbReference>
<feature type="domain" description="ABC transporter" evidence="13">
    <location>
        <begin position="470"/>
        <end position="702"/>
    </location>
</feature>
<dbReference type="Pfam" id="PF00005">
    <property type="entry name" value="ABC_tran"/>
    <property type="match status" value="1"/>
</dbReference>
<keyword evidence="8" id="KW-0788">Thiol protease</keyword>
<keyword evidence="6" id="KW-0547">Nucleotide-binding</keyword>